<dbReference type="PANTHER" id="PTHR43000">
    <property type="entry name" value="DTDP-D-GLUCOSE 4,6-DEHYDRATASE-RELATED"/>
    <property type="match status" value="1"/>
</dbReference>
<evidence type="ECO:0000313" key="4">
    <source>
        <dbReference type="Proteomes" id="UP001163104"/>
    </source>
</evidence>
<proteinExistence type="inferred from homology"/>
<gene>
    <name evidence="3" type="ORF">OD459_01945</name>
</gene>
<dbReference type="Proteomes" id="UP001163104">
    <property type="component" value="Chromosome"/>
</dbReference>
<comment type="similarity">
    <text evidence="1">Belongs to the NAD(P)-dependent epimerase/dehydratase family.</text>
</comment>
<dbReference type="InterPro" id="IPR001509">
    <property type="entry name" value="Epimerase_deHydtase"/>
</dbReference>
<protein>
    <submittedName>
        <fullName evidence="3">NAD-dependent epimerase/dehydratase family protein</fullName>
    </submittedName>
</protein>
<dbReference type="Gene3D" id="3.40.50.720">
    <property type="entry name" value="NAD(P)-binding Rossmann-like Domain"/>
    <property type="match status" value="1"/>
</dbReference>
<dbReference type="AlphaFoldDB" id="A0AA46SJ69"/>
<evidence type="ECO:0000259" key="2">
    <source>
        <dbReference type="Pfam" id="PF01370"/>
    </source>
</evidence>
<dbReference type="Gene3D" id="3.90.25.10">
    <property type="entry name" value="UDP-galactose 4-epimerase, domain 1"/>
    <property type="match status" value="1"/>
</dbReference>
<feature type="domain" description="NAD-dependent epimerase/dehydratase" evidence="2">
    <location>
        <begin position="3"/>
        <end position="242"/>
    </location>
</feature>
<reference evidence="3" key="1">
    <citation type="submission" date="2022-10" db="EMBL/GenBank/DDBJ databases">
        <title>Mechanism of multi-heavy metal repair in Cytobacillus Firmus M7.</title>
        <authorList>
            <person name="Li X."/>
            <person name="Yu C."/>
        </authorList>
    </citation>
    <scope>NUCLEOTIDE SEQUENCE</scope>
    <source>
        <strain evidence="3">M7</strain>
    </source>
</reference>
<evidence type="ECO:0000313" key="3">
    <source>
        <dbReference type="EMBL" id="UYG95812.1"/>
    </source>
</evidence>
<dbReference type="RefSeq" id="WP_048011813.1">
    <property type="nucleotide sequence ID" value="NZ_CP107027.1"/>
</dbReference>
<dbReference type="Pfam" id="PF01370">
    <property type="entry name" value="Epimerase"/>
    <property type="match status" value="1"/>
</dbReference>
<organism evidence="3 4">
    <name type="scientific">Cytobacillus firmus</name>
    <name type="common">Bacillus firmus</name>
    <dbReference type="NCBI Taxonomy" id="1399"/>
    <lineage>
        <taxon>Bacteria</taxon>
        <taxon>Bacillati</taxon>
        <taxon>Bacillota</taxon>
        <taxon>Bacilli</taxon>
        <taxon>Bacillales</taxon>
        <taxon>Bacillaceae</taxon>
        <taxon>Cytobacillus</taxon>
    </lineage>
</organism>
<dbReference type="SUPFAM" id="SSF51735">
    <property type="entry name" value="NAD(P)-binding Rossmann-fold domains"/>
    <property type="match status" value="1"/>
</dbReference>
<dbReference type="InterPro" id="IPR036291">
    <property type="entry name" value="NAD(P)-bd_dom_sf"/>
</dbReference>
<name>A0AA46SJ69_CYTFI</name>
<sequence length="316" mass="35483">MNVLVTGGSGFIGRWVVKKLLEDQHNVWVLDDLSNGCLANLEGLIGHNGFNEFIKGDIKDTDLLEEIFLNKFDICFHLGASINVQDSIDNPQKTFENDTIGTFNILEQCKKHKVKIVFMSTCMVYDCAASLEGIKETDPIKPASPYAGSKIAAENLVLSYFYAYGLPAVVIRPFNTYGPFQKTGGEGGVVAIFIKNKLEGKPLKIYGDGKQTRDLLYVEDCANFVVKAGYEKKANGEIINAGLGRDIPINDLAILISGDDNKIQHIEHIHPQSEIQKLLCNYEKAKRLLNWEPLINLEEGIRRTENWIKEYNRRNE</sequence>
<evidence type="ECO:0000256" key="1">
    <source>
        <dbReference type="ARBA" id="ARBA00007637"/>
    </source>
</evidence>
<dbReference type="EMBL" id="CP107027">
    <property type="protein sequence ID" value="UYG95812.1"/>
    <property type="molecule type" value="Genomic_DNA"/>
</dbReference>
<accession>A0AA46SJ69</accession>